<evidence type="ECO:0000259" key="1">
    <source>
        <dbReference type="Pfam" id="PF10047"/>
    </source>
</evidence>
<evidence type="ECO:0000313" key="3">
    <source>
        <dbReference type="Proteomes" id="UP000003477"/>
    </source>
</evidence>
<gene>
    <name evidence="2" type="ORF">CWATWH0003_4678</name>
</gene>
<dbReference type="EMBL" id="AESD01000704">
    <property type="protein sequence ID" value="EHJ10569.1"/>
    <property type="molecule type" value="Genomic_DNA"/>
</dbReference>
<dbReference type="RefSeq" id="WP_007312521.1">
    <property type="nucleotide sequence ID" value="NZ_AESD01000704.1"/>
</dbReference>
<proteinExistence type="predicted"/>
<dbReference type="PATRIC" id="fig|423471.3.peg.4381"/>
<dbReference type="Proteomes" id="UP000003477">
    <property type="component" value="Unassembled WGS sequence"/>
</dbReference>
<comment type="caution">
    <text evidence="2">The sequence shown here is derived from an EMBL/GenBank/DDBJ whole genome shotgun (WGS) entry which is preliminary data.</text>
</comment>
<sequence>MNIEQTVMEYLRKLPPDKQQEVLDFTQFLNQKMSLPKPDPNLTPEQKSANWLAWIDSHQSSNPPLTDESLEKFVEKSAEQNQQLTPEERTQNWLAFVETLPKQSANLPDEALHRDTMYD</sequence>
<feature type="domain" description="DUF2281" evidence="1">
    <location>
        <begin position="10"/>
        <end position="39"/>
    </location>
</feature>
<organism evidence="2 3">
    <name type="scientific">Crocosphaera watsonii WH 0003</name>
    <dbReference type="NCBI Taxonomy" id="423471"/>
    <lineage>
        <taxon>Bacteria</taxon>
        <taxon>Bacillati</taxon>
        <taxon>Cyanobacteriota</taxon>
        <taxon>Cyanophyceae</taxon>
        <taxon>Oscillatoriophycideae</taxon>
        <taxon>Chroococcales</taxon>
        <taxon>Aphanothecaceae</taxon>
        <taxon>Crocosphaera</taxon>
    </lineage>
</organism>
<protein>
    <recommendedName>
        <fullName evidence="1">DUF2281 domain-containing protein</fullName>
    </recommendedName>
</protein>
<dbReference type="AlphaFoldDB" id="G5JB66"/>
<evidence type="ECO:0000313" key="2">
    <source>
        <dbReference type="EMBL" id="EHJ10569.1"/>
    </source>
</evidence>
<dbReference type="InterPro" id="IPR018739">
    <property type="entry name" value="DUF2281"/>
</dbReference>
<name>G5JB66_CROWT</name>
<reference evidence="2 3" key="1">
    <citation type="journal article" date="2011" name="Front. Microbiol.">
        <title>Two Strains of Crocosphaera watsonii with Highly Conserved Genomes are Distinguished by Strain-Specific Features.</title>
        <authorList>
            <person name="Bench S.R."/>
            <person name="Ilikchyan I.N."/>
            <person name="Tripp H.J."/>
            <person name="Zehr J.P."/>
        </authorList>
    </citation>
    <scope>NUCLEOTIDE SEQUENCE [LARGE SCALE GENOMIC DNA]</scope>
    <source>
        <strain evidence="2 3">WH 0003</strain>
    </source>
</reference>
<dbReference type="Pfam" id="PF10047">
    <property type="entry name" value="DUF2281"/>
    <property type="match status" value="1"/>
</dbReference>
<dbReference type="GeneID" id="88768069"/>
<accession>G5JB66</accession>